<feature type="domain" description="ABC transmembrane type-1" evidence="7">
    <location>
        <begin position="158"/>
        <end position="328"/>
    </location>
</feature>
<dbReference type="InterPro" id="IPR036640">
    <property type="entry name" value="ABC1_TM_sf"/>
</dbReference>
<dbReference type="PROSITE" id="PS50990">
    <property type="entry name" value="PEPTIDASE_C39"/>
    <property type="match status" value="1"/>
</dbReference>
<dbReference type="InterPro" id="IPR011527">
    <property type="entry name" value="ABC1_TM_dom"/>
</dbReference>
<evidence type="ECO:0000256" key="4">
    <source>
        <dbReference type="ARBA" id="ARBA00022989"/>
    </source>
</evidence>
<keyword evidence="4 6" id="KW-1133">Transmembrane helix</keyword>
<dbReference type="Gene3D" id="3.90.70.10">
    <property type="entry name" value="Cysteine proteinases"/>
    <property type="match status" value="1"/>
</dbReference>
<feature type="transmembrane region" description="Helical" evidence="6">
    <location>
        <begin position="196"/>
        <end position="217"/>
    </location>
</feature>
<accession>A0ABP9U506</accession>
<dbReference type="Gene3D" id="1.20.1560.10">
    <property type="entry name" value="ABC transporter type 1, transmembrane domain"/>
    <property type="match status" value="1"/>
</dbReference>
<dbReference type="SUPFAM" id="SSF90123">
    <property type="entry name" value="ABC transporter transmembrane region"/>
    <property type="match status" value="1"/>
</dbReference>
<dbReference type="PROSITE" id="PS50929">
    <property type="entry name" value="ABC_TM1F"/>
    <property type="match status" value="1"/>
</dbReference>
<dbReference type="InterPro" id="IPR005074">
    <property type="entry name" value="Peptidase_C39"/>
</dbReference>
<evidence type="ECO:0000313" key="9">
    <source>
        <dbReference type="EMBL" id="GAA5414430.1"/>
    </source>
</evidence>
<feature type="domain" description="Peptidase C39" evidence="8">
    <location>
        <begin position="6"/>
        <end position="130"/>
    </location>
</feature>
<reference evidence="9" key="1">
    <citation type="submission" date="2024-02" db="EMBL/GenBank/DDBJ databases">
        <title>Draft genome sequence of new strains in genus Ureaplasma.</title>
        <authorList>
            <person name="Nakajima Y."/>
            <person name="Segawa T."/>
        </authorList>
    </citation>
    <scope>NUCLEOTIDE SEQUENCE [LARGE SCALE GENOMIC DNA]</scope>
    <source>
        <strain evidence="9">OM1</strain>
    </source>
</reference>
<evidence type="ECO:0000256" key="3">
    <source>
        <dbReference type="ARBA" id="ARBA00022692"/>
    </source>
</evidence>
<evidence type="ECO:0000259" key="8">
    <source>
        <dbReference type="PROSITE" id="PS50990"/>
    </source>
</evidence>
<name>A0ABP9U506_9BACT</name>
<evidence type="ECO:0000256" key="5">
    <source>
        <dbReference type="ARBA" id="ARBA00023136"/>
    </source>
</evidence>
<comment type="similarity">
    <text evidence="2">Belongs to the ABC transporter superfamily.</text>
</comment>
<evidence type="ECO:0000256" key="6">
    <source>
        <dbReference type="SAM" id="Phobius"/>
    </source>
</evidence>
<dbReference type="RefSeq" id="WP_353289596.1">
    <property type="nucleotide sequence ID" value="NZ_BAABQM010000001.1"/>
</dbReference>
<feature type="transmembrane region" description="Helical" evidence="6">
    <location>
        <begin position="268"/>
        <end position="288"/>
    </location>
</feature>
<dbReference type="EMBL" id="BAABQM010000001">
    <property type="protein sequence ID" value="GAA5414430.1"/>
    <property type="molecule type" value="Genomic_DNA"/>
</dbReference>
<keyword evidence="10" id="KW-1185">Reference proteome</keyword>
<feature type="transmembrane region" description="Helical" evidence="6">
    <location>
        <begin position="155"/>
        <end position="176"/>
    </location>
</feature>
<protein>
    <submittedName>
        <fullName evidence="9">Cysteine peptidase family C39 domain-containing protein</fullName>
    </submittedName>
</protein>
<keyword evidence="3 6" id="KW-0812">Transmembrane</keyword>
<dbReference type="Proteomes" id="UP001449582">
    <property type="component" value="Unassembled WGS sequence"/>
</dbReference>
<organism evidence="9 10">
    <name type="scientific">Ureaplasma ceti</name>
    <dbReference type="NCBI Taxonomy" id="3119530"/>
    <lineage>
        <taxon>Bacteria</taxon>
        <taxon>Bacillati</taxon>
        <taxon>Mycoplasmatota</taxon>
        <taxon>Mycoplasmoidales</taxon>
        <taxon>Mycoplasmoidaceae</taxon>
        <taxon>Ureaplasma</taxon>
    </lineage>
</organism>
<comment type="subcellular location">
    <subcellularLocation>
        <location evidence="1">Cell membrane</location>
        <topology evidence="1">Multi-pass membrane protein</topology>
    </subcellularLocation>
</comment>
<evidence type="ECO:0000256" key="2">
    <source>
        <dbReference type="ARBA" id="ARBA00005417"/>
    </source>
</evidence>
<dbReference type="Pfam" id="PF03412">
    <property type="entry name" value="Peptidase_C39"/>
    <property type="match status" value="1"/>
</dbReference>
<gene>
    <name evidence="9" type="ORF">UREOM_1410</name>
</gene>
<sequence length="641" mass="76032">MKITVQNTFNECGICVAHMLINYYGNTNITKTEVAQHTKLAPSGLSLKDLEDLCSLYNVELDTYEVTWQELISHHNRKPFVMVLNYGAYQHYVIGEIKHQKMLVYNPDNTVLKQPLNKPLAKFSGVVCFTNFKKQPEKIPCWNTQKLFHQIFNGFSCLFILTGILEFALEIIVSFYTTKIMNVNPHSLTTDSLWKLSLIFLLLLSLHYSFNFFNYLIKTWYFKRIYKNGMRQFLDLLLQKNLYFYKTFNKFEILQNISNIPKLLHFSAYYLSDCLSELFISAASSIVLLFLNRWYGIIIASNTLIVLIVNFFLYKNNKQLIEKTWKRQFLLEHELNNFFDYSQTNQHQEFQQRWLDNLQQELFEQNNLHINFSYRNKVIHFFTEFVLHLLNYLVLLISWNLSFNQPGQIFLALTIFHLNSSSVKKVITTFFEYFNIKPLYKKMQDLLAQNNQNQNNVKNGYALDKIETLKLNGHLVSKNLSLNYKNLSEWPYFDYLIKQKSYEGLCLINDVKLECYNTQNYLEKILIIDERSIEYQTDLKQLIYYLPDQFQDRVQQLFITYNLNPQITKIGEIPKEIKGIFVLLNLLKAKHKCLILDKVLDNTSLLHRNLVVDLFNEINRSNFIISNTENNAFLELYDHQL</sequence>
<comment type="caution">
    <text evidence="9">The sequence shown here is derived from an EMBL/GenBank/DDBJ whole genome shotgun (WGS) entry which is preliminary data.</text>
</comment>
<keyword evidence="5 6" id="KW-0472">Membrane</keyword>
<proteinExistence type="inferred from homology"/>
<evidence type="ECO:0000259" key="7">
    <source>
        <dbReference type="PROSITE" id="PS50929"/>
    </source>
</evidence>
<evidence type="ECO:0000256" key="1">
    <source>
        <dbReference type="ARBA" id="ARBA00004651"/>
    </source>
</evidence>
<feature type="transmembrane region" description="Helical" evidence="6">
    <location>
        <begin position="294"/>
        <end position="314"/>
    </location>
</feature>
<evidence type="ECO:0000313" key="10">
    <source>
        <dbReference type="Proteomes" id="UP001449582"/>
    </source>
</evidence>
<feature type="transmembrane region" description="Helical" evidence="6">
    <location>
        <begin position="378"/>
        <end position="399"/>
    </location>
</feature>